<evidence type="ECO:0000313" key="1">
    <source>
        <dbReference type="EMBL" id="TMR38402.1"/>
    </source>
</evidence>
<dbReference type="OrthoDB" id="5170563at2"/>
<gene>
    <name evidence="1" type="ORF">ETD85_04665</name>
</gene>
<protein>
    <submittedName>
        <fullName evidence="1">Uncharacterized protein</fullName>
    </submittedName>
</protein>
<keyword evidence="2" id="KW-1185">Reference proteome</keyword>
<dbReference type="EMBL" id="VCKX01000009">
    <property type="protein sequence ID" value="TMR38402.1"/>
    <property type="molecule type" value="Genomic_DNA"/>
</dbReference>
<accession>A0A5S4H0G1</accession>
<comment type="caution">
    <text evidence="1">The sequence shown here is derived from an EMBL/GenBank/DDBJ whole genome shotgun (WGS) entry which is preliminary data.</text>
</comment>
<reference evidence="1 2" key="1">
    <citation type="submission" date="2019-05" db="EMBL/GenBank/DDBJ databases">
        <title>Draft genome sequence of Nonomuraea zeae DSM 100528.</title>
        <authorList>
            <person name="Saricaoglu S."/>
            <person name="Isik K."/>
        </authorList>
    </citation>
    <scope>NUCLEOTIDE SEQUENCE [LARGE SCALE GENOMIC DNA]</scope>
    <source>
        <strain evidence="1 2">DSM 100528</strain>
    </source>
</reference>
<proteinExistence type="predicted"/>
<organism evidence="1 2">
    <name type="scientific">Nonomuraea zeae</name>
    <dbReference type="NCBI Taxonomy" id="1642303"/>
    <lineage>
        <taxon>Bacteria</taxon>
        <taxon>Bacillati</taxon>
        <taxon>Actinomycetota</taxon>
        <taxon>Actinomycetes</taxon>
        <taxon>Streptosporangiales</taxon>
        <taxon>Streptosporangiaceae</taxon>
        <taxon>Nonomuraea</taxon>
    </lineage>
</organism>
<sequence length="378" mass="40172">MSTTAFSTAVTQARDLLRWRSPLRTELWAARLTAALEPGEVDPFLRALADDGSAEARLTLAALAAVNQGAETADVAPDDGAGAAHHVAVDAVPDDIDEVAVGAGWPGDEDLASQAAGSGAAYVVAGRGVAETLPGWVRRMGRVVCDGAWYGKADPYGEQALAVLSFHYENGKEPHLLVVGIDQVNGGLAVDALVEEVKFLDDLDLGRAEPGQVAGRVLDAFESSDRVMGAVVADTLPAVRPLALSRARAVPGITRQVPEDTLARFDALPELPELLELPGAREAFEKLAEFVGDRPLWWSPGRVSQFLTSWLPREAILSDAAVEAMPEVVRAWSRFCGGHPAVLRQIDEDAPRLPALMADDSLAGLGKRIAQSRLDDTR</sequence>
<evidence type="ECO:0000313" key="2">
    <source>
        <dbReference type="Proteomes" id="UP000306628"/>
    </source>
</evidence>
<dbReference type="AlphaFoldDB" id="A0A5S4H0G1"/>
<name>A0A5S4H0G1_9ACTN</name>
<dbReference type="Proteomes" id="UP000306628">
    <property type="component" value="Unassembled WGS sequence"/>
</dbReference>
<dbReference type="RefSeq" id="WP_138688342.1">
    <property type="nucleotide sequence ID" value="NZ_JBHSAZ010000114.1"/>
</dbReference>